<gene>
    <name evidence="1" type="ORF">SPELUC_LOCUS9511</name>
</gene>
<keyword evidence="2" id="KW-1185">Reference proteome</keyword>
<dbReference type="EMBL" id="CAJVPW010016114">
    <property type="protein sequence ID" value="CAG8667428.1"/>
    <property type="molecule type" value="Genomic_DNA"/>
</dbReference>
<evidence type="ECO:0000313" key="2">
    <source>
        <dbReference type="Proteomes" id="UP000789366"/>
    </source>
</evidence>
<accession>A0ACA9NP81</accession>
<proteinExistence type="predicted"/>
<organism evidence="1 2">
    <name type="scientific">Cetraspora pellucida</name>
    <dbReference type="NCBI Taxonomy" id="1433469"/>
    <lineage>
        <taxon>Eukaryota</taxon>
        <taxon>Fungi</taxon>
        <taxon>Fungi incertae sedis</taxon>
        <taxon>Mucoromycota</taxon>
        <taxon>Glomeromycotina</taxon>
        <taxon>Glomeromycetes</taxon>
        <taxon>Diversisporales</taxon>
        <taxon>Gigasporaceae</taxon>
        <taxon>Cetraspora</taxon>
    </lineage>
</organism>
<reference evidence="1" key="1">
    <citation type="submission" date="2021-06" db="EMBL/GenBank/DDBJ databases">
        <authorList>
            <person name="Kallberg Y."/>
            <person name="Tangrot J."/>
            <person name="Rosling A."/>
        </authorList>
    </citation>
    <scope>NUCLEOTIDE SEQUENCE</scope>
    <source>
        <strain evidence="1">28 12/20/2015</strain>
    </source>
</reference>
<protein>
    <submittedName>
        <fullName evidence="1">9378_t:CDS:1</fullName>
    </submittedName>
</protein>
<sequence length="48" mass="5614">MSAIPLTLEQKEKNQQYILTNLDKYTIDANGDFFNVDPEILGEEYDYI</sequence>
<comment type="caution">
    <text evidence="1">The sequence shown here is derived from an EMBL/GenBank/DDBJ whole genome shotgun (WGS) entry which is preliminary data.</text>
</comment>
<dbReference type="Proteomes" id="UP000789366">
    <property type="component" value="Unassembled WGS sequence"/>
</dbReference>
<name>A0ACA9NP81_9GLOM</name>
<feature type="non-terminal residue" evidence="1">
    <location>
        <position position="48"/>
    </location>
</feature>
<evidence type="ECO:0000313" key="1">
    <source>
        <dbReference type="EMBL" id="CAG8667428.1"/>
    </source>
</evidence>